<evidence type="ECO:0000256" key="1">
    <source>
        <dbReference type="ARBA" id="ARBA00005495"/>
    </source>
</evidence>
<dbReference type="Proteomes" id="UP000030641">
    <property type="component" value="Unassembled WGS sequence"/>
</dbReference>
<dbReference type="STRING" id="1043005.A0A074YUI8"/>
<evidence type="ECO:0000256" key="3">
    <source>
        <dbReference type="ARBA" id="ARBA00022833"/>
    </source>
</evidence>
<dbReference type="GeneID" id="25364963"/>
<evidence type="ECO:0000256" key="2">
    <source>
        <dbReference type="ARBA" id="ARBA00022723"/>
    </source>
</evidence>
<dbReference type="Gene3D" id="2.170.150.70">
    <property type="match status" value="1"/>
</dbReference>
<dbReference type="EMBL" id="KL584790">
    <property type="protein sequence ID" value="KEQ90496.1"/>
    <property type="molecule type" value="Genomic_DNA"/>
</dbReference>
<keyword evidence="2" id="KW-0479">Metal-binding</keyword>
<evidence type="ECO:0000259" key="4">
    <source>
        <dbReference type="Pfam" id="PF04828"/>
    </source>
</evidence>
<dbReference type="RefSeq" id="XP_013338954.1">
    <property type="nucleotide sequence ID" value="XM_013483500.1"/>
</dbReference>
<dbReference type="InterPro" id="IPR006913">
    <property type="entry name" value="CENP-V/GFA"/>
</dbReference>
<dbReference type="InterPro" id="IPR011057">
    <property type="entry name" value="Mss4-like_sf"/>
</dbReference>
<gene>
    <name evidence="5" type="ORF">AUEXF2481DRAFT_33929</name>
</gene>
<feature type="domain" description="CENP-V/GFA" evidence="4">
    <location>
        <begin position="48"/>
        <end position="117"/>
    </location>
</feature>
<proteinExistence type="inferred from homology"/>
<dbReference type="OrthoDB" id="406544at2759"/>
<dbReference type="GO" id="GO:0016846">
    <property type="term" value="F:carbon-sulfur lyase activity"/>
    <property type="evidence" value="ECO:0007669"/>
    <property type="project" value="InterPro"/>
</dbReference>
<protein>
    <recommendedName>
        <fullName evidence="4">CENP-V/GFA domain-containing protein</fullName>
    </recommendedName>
</protein>
<keyword evidence="6" id="KW-1185">Reference proteome</keyword>
<dbReference type="Pfam" id="PF04828">
    <property type="entry name" value="GFA"/>
    <property type="match status" value="1"/>
</dbReference>
<dbReference type="HOGENOM" id="CLU_1061669_0_0_1"/>
<dbReference type="AlphaFoldDB" id="A0A074YUI8"/>
<accession>A0A074YUI8</accession>
<sequence>MLAGSCFCGRIKIKYTAGSINAGSLFVQDIIERLALYPQLRPCYYGIKVTGTPKEITKTAESNNTVANYFCPDCGTPLYGGSLSPDEKLDAIVLRAGTFEDQEIMHDQLPIIEIYTSRRLRWIEPLPYCQQFEAMLPSGVSFSLTDPVEPDPLQQHEGIIVDRPGILVFKVPAMLHAFAKDCTSGNGTFSSVDLLAAGEVEPVTKSPSVQALRVEILGSVMPGDLDATESNGGVDSPTIHPIIQCWRKAFRSLPDHRPIEHM</sequence>
<dbReference type="SUPFAM" id="SSF51316">
    <property type="entry name" value="Mss4-like"/>
    <property type="match status" value="1"/>
</dbReference>
<dbReference type="GO" id="GO:0046872">
    <property type="term" value="F:metal ion binding"/>
    <property type="evidence" value="ECO:0007669"/>
    <property type="project" value="UniProtKB-KW"/>
</dbReference>
<dbReference type="InParanoid" id="A0A074YUI8"/>
<keyword evidence="3" id="KW-0862">Zinc</keyword>
<reference evidence="5 6" key="1">
    <citation type="journal article" date="2014" name="BMC Genomics">
        <title>Genome sequencing of four Aureobasidium pullulans varieties: biotechnological potential, stress tolerance, and description of new species.</title>
        <authorList>
            <person name="Gostin Ar C."/>
            <person name="Ohm R.A."/>
            <person name="Kogej T."/>
            <person name="Sonjak S."/>
            <person name="Turk M."/>
            <person name="Zajc J."/>
            <person name="Zalar P."/>
            <person name="Grube M."/>
            <person name="Sun H."/>
            <person name="Han J."/>
            <person name="Sharma A."/>
            <person name="Chiniquy J."/>
            <person name="Ngan C.Y."/>
            <person name="Lipzen A."/>
            <person name="Barry K."/>
            <person name="Grigoriev I.V."/>
            <person name="Gunde-Cimerman N."/>
        </authorList>
    </citation>
    <scope>NUCLEOTIDE SEQUENCE [LARGE SCALE GENOMIC DNA]</scope>
    <source>
        <strain evidence="5 6">EXF-2481</strain>
    </source>
</reference>
<evidence type="ECO:0000313" key="6">
    <source>
        <dbReference type="Proteomes" id="UP000030641"/>
    </source>
</evidence>
<organism evidence="5 6">
    <name type="scientific">Aureobasidium subglaciale (strain EXF-2481)</name>
    <name type="common">Aureobasidium pullulans var. subglaciale</name>
    <dbReference type="NCBI Taxonomy" id="1043005"/>
    <lineage>
        <taxon>Eukaryota</taxon>
        <taxon>Fungi</taxon>
        <taxon>Dikarya</taxon>
        <taxon>Ascomycota</taxon>
        <taxon>Pezizomycotina</taxon>
        <taxon>Dothideomycetes</taxon>
        <taxon>Dothideomycetidae</taxon>
        <taxon>Dothideales</taxon>
        <taxon>Saccotheciaceae</taxon>
        <taxon>Aureobasidium</taxon>
    </lineage>
</organism>
<comment type="similarity">
    <text evidence="1">Belongs to the Gfa family.</text>
</comment>
<evidence type="ECO:0000313" key="5">
    <source>
        <dbReference type="EMBL" id="KEQ90496.1"/>
    </source>
</evidence>
<name>A0A074YUI8_AURSE</name>